<dbReference type="Proteomes" id="UP001220377">
    <property type="component" value="Chromosome"/>
</dbReference>
<feature type="chain" id="PRO_5047549046" evidence="2">
    <location>
        <begin position="25"/>
        <end position="605"/>
    </location>
</feature>
<dbReference type="Pfam" id="PF03217">
    <property type="entry name" value="SlpA"/>
    <property type="match status" value="2"/>
</dbReference>
<evidence type="ECO:0000256" key="2">
    <source>
        <dbReference type="SAM" id="SignalP"/>
    </source>
</evidence>
<name>A0ABY7WV38_9LACO</name>
<organism evidence="4 5">
    <name type="scientific">Lacticaseibacillus pabuli</name>
    <dbReference type="NCBI Taxonomy" id="3025672"/>
    <lineage>
        <taxon>Bacteria</taxon>
        <taxon>Bacillati</taxon>
        <taxon>Bacillota</taxon>
        <taxon>Bacilli</taxon>
        <taxon>Lactobacillales</taxon>
        <taxon>Lactobacillaceae</taxon>
        <taxon>Lacticaseibacillus</taxon>
    </lineage>
</organism>
<feature type="signal peptide" evidence="2">
    <location>
        <begin position="1"/>
        <end position="24"/>
    </location>
</feature>
<evidence type="ECO:0000256" key="1">
    <source>
        <dbReference type="SAM" id="MobiDB-lite"/>
    </source>
</evidence>
<gene>
    <name evidence="4" type="ORF">PQ472_01085</name>
</gene>
<dbReference type="InterPro" id="IPR024968">
    <property type="entry name" value="SlpA_C_lactobacillus"/>
</dbReference>
<dbReference type="EMBL" id="CP117884">
    <property type="protein sequence ID" value="WDF82866.1"/>
    <property type="molecule type" value="Genomic_DNA"/>
</dbReference>
<keyword evidence="5" id="KW-1185">Reference proteome</keyword>
<reference evidence="4 5" key="1">
    <citation type="submission" date="2023-02" db="EMBL/GenBank/DDBJ databases">
        <title>Genome sequence of Lacticaseibacillus sp. KACC 23028.</title>
        <authorList>
            <person name="Kim S."/>
            <person name="Heo J."/>
            <person name="Kwon S.-W."/>
        </authorList>
    </citation>
    <scope>NUCLEOTIDE SEQUENCE [LARGE SCALE GENOMIC DNA]</scope>
    <source>
        <strain evidence="4 5">KACC 23028</strain>
    </source>
</reference>
<protein>
    <submittedName>
        <fullName evidence="4">SLAP domain-containing protein</fullName>
    </submittedName>
</protein>
<proteinExistence type="predicted"/>
<evidence type="ECO:0000313" key="5">
    <source>
        <dbReference type="Proteomes" id="UP001220377"/>
    </source>
</evidence>
<evidence type="ECO:0000313" key="4">
    <source>
        <dbReference type="EMBL" id="WDF82866.1"/>
    </source>
</evidence>
<feature type="region of interest" description="Disordered" evidence="1">
    <location>
        <begin position="404"/>
        <end position="446"/>
    </location>
</feature>
<feature type="domain" description="S-layer protein C-terminal" evidence="3">
    <location>
        <begin position="559"/>
        <end position="600"/>
    </location>
</feature>
<feature type="compositionally biased region" description="Low complexity" evidence="1">
    <location>
        <begin position="407"/>
        <end position="446"/>
    </location>
</feature>
<accession>A0ABY7WV38</accession>
<sequence>MKKNHLVLAAAASAAIMVAPLALGTLNVITPAQITHAGTQLPTGWTQAQFDLLQSAVDAANSQKVAQIDLLDAKGNSYGQYTIDRAQSYLNGKPYDTKPKSPEYIASKLLNMISNSLEEGQKPTVETQKFLVNYFPEIKGKAAYDLADRGQKENAPRLDAAYDEASKAYVQTLTDQAAATNLTPDQQTAIQSQLKVAQAAVNDSSTNLKADAAMQPAIDRLKEAIKVATPVGLADADIKSGSGQLQLDRANAMTGNDLATAKGEGWDYTDSQYTGYYTKSGVFTPYKATTVDWQTGWVIGDMITAIQAGKPMTSDAQKYLANNLQIALDSLIVINDAYDKKEGPANVAAQLPAVQKLVVAAAQKTVDDLKKDSTSTPQAIQAAEAQLAAVKKVVTDYVSPIGTPNNYGKTTGTTSTTTPAGTTGSTYTPAPATTTAATPATTKPATVTPVQKANGVTIKAVAKTTKVTPVVDDNFKATSHKLAKNSSWKVSGVTIAPNGDVFYKVGANQFIRADAANLTMNAGQSLSGNGSIKVKKIATIKYVPGYGIQVWKNDFKTVVKNADGSKKKLNDKTSWKVSGIVKHDGHVFYNLGGNQYIDASYATLK</sequence>
<feature type="domain" description="S-layer protein C-terminal" evidence="3">
    <location>
        <begin position="473"/>
        <end position="513"/>
    </location>
</feature>
<keyword evidence="2" id="KW-0732">Signal</keyword>
<dbReference type="RefSeq" id="WP_274260609.1">
    <property type="nucleotide sequence ID" value="NZ_CP117884.1"/>
</dbReference>
<evidence type="ECO:0000259" key="3">
    <source>
        <dbReference type="Pfam" id="PF03217"/>
    </source>
</evidence>